<dbReference type="KEGG" id="ccro:CMC5_016380"/>
<accession>A0A0K1E9Y6</accession>
<evidence type="ECO:0000256" key="1">
    <source>
        <dbReference type="SAM" id="MobiDB-lite"/>
    </source>
</evidence>
<dbReference type="RefSeq" id="WP_050429857.1">
    <property type="nucleotide sequence ID" value="NZ_CP012159.1"/>
</dbReference>
<sequence length="502" mass="51425">MKTRSLLQQLASPGHIPAALCLLVLTSAGCGDEGASARHALTQEARSAQGSGPTDLWSEVAPLSAPRTLHTMTLLQDGTPFVVGGLRTDTFDWLDTTETFDPTTDTWTPRASLPYPFSGHEAVLLTDGRVLVSGNVDDVAQIYDPAADAWSATTFMIFTGGTATLLEDGTVLVAGGFFDFDENLSFSVYDPQTNALLHTAPLPNGWNNATATRLADGRVLMAGGWRWDYSSMDGEQQVTLADAALFDPVTRTWTATAPMHLARLGHSAVLLGDGRVLVTGGDFGTGTDSAELYDPAAGTWTQTTPMHTARANHTITLLPSGRAVVAGGYNSQGVDSVEAYDASTDTWTELSPLNVPRLNHRAVLVPGAGLLLAGGKSGGLFDDGLSSVEIHPFGQGILGSTCAIGDECESAFCHGDVCVDSLPGTGGAGGAGGGGGDEGVGGTGQGGAGGQPGNPTSGAGGSSNDDGGCQLAAGAGTSATGLSGWLAMAGMAWLASRRRRQR</sequence>
<dbReference type="OrthoDB" id="5510953at2"/>
<reference evidence="2 3" key="1">
    <citation type="submission" date="2015-07" db="EMBL/GenBank/DDBJ databases">
        <title>Genome analysis of myxobacterium Chondromyces crocatus Cm c5 reveals a high potential for natural compound synthesis and the genetic basis for the loss of fruiting body formation.</title>
        <authorList>
            <person name="Zaburannyi N."/>
            <person name="Bunk B."/>
            <person name="Maier J."/>
            <person name="Overmann J."/>
            <person name="Mueller R."/>
        </authorList>
    </citation>
    <scope>NUCLEOTIDE SEQUENCE [LARGE SCALE GENOMIC DNA]</scope>
    <source>
        <strain evidence="2 3">Cm c5</strain>
    </source>
</reference>
<name>A0A0K1E9Y6_CHOCO</name>
<dbReference type="Gene3D" id="2.130.10.80">
    <property type="entry name" value="Galactose oxidase/kelch, beta-propeller"/>
    <property type="match status" value="4"/>
</dbReference>
<protein>
    <submittedName>
        <fullName evidence="2">Uncharacterized protein</fullName>
    </submittedName>
</protein>
<gene>
    <name evidence="2" type="ORF">CMC5_016380</name>
</gene>
<dbReference type="InterPro" id="IPR015915">
    <property type="entry name" value="Kelch-typ_b-propeller"/>
</dbReference>
<dbReference type="Proteomes" id="UP000067626">
    <property type="component" value="Chromosome"/>
</dbReference>
<organism evidence="2 3">
    <name type="scientific">Chondromyces crocatus</name>
    <dbReference type="NCBI Taxonomy" id="52"/>
    <lineage>
        <taxon>Bacteria</taxon>
        <taxon>Pseudomonadati</taxon>
        <taxon>Myxococcota</taxon>
        <taxon>Polyangia</taxon>
        <taxon>Polyangiales</taxon>
        <taxon>Polyangiaceae</taxon>
        <taxon>Chondromyces</taxon>
    </lineage>
</organism>
<dbReference type="AlphaFoldDB" id="A0A0K1E9Y6"/>
<dbReference type="EMBL" id="CP012159">
    <property type="protein sequence ID" value="AKT37497.1"/>
    <property type="molecule type" value="Genomic_DNA"/>
</dbReference>
<evidence type="ECO:0000313" key="3">
    <source>
        <dbReference type="Proteomes" id="UP000067626"/>
    </source>
</evidence>
<dbReference type="STRING" id="52.CMC5_016380"/>
<dbReference type="PATRIC" id="fig|52.7.peg.1754"/>
<keyword evidence="3" id="KW-1185">Reference proteome</keyword>
<dbReference type="Pfam" id="PF01344">
    <property type="entry name" value="Kelch_1"/>
    <property type="match status" value="2"/>
</dbReference>
<dbReference type="PROSITE" id="PS51257">
    <property type="entry name" value="PROKAR_LIPOPROTEIN"/>
    <property type="match status" value="1"/>
</dbReference>
<evidence type="ECO:0000313" key="2">
    <source>
        <dbReference type="EMBL" id="AKT37497.1"/>
    </source>
</evidence>
<dbReference type="InterPro" id="IPR006652">
    <property type="entry name" value="Kelch_1"/>
</dbReference>
<dbReference type="SUPFAM" id="SSF117281">
    <property type="entry name" value="Kelch motif"/>
    <property type="match status" value="2"/>
</dbReference>
<dbReference type="PANTHER" id="PTHR45632">
    <property type="entry name" value="LD33804P"/>
    <property type="match status" value="1"/>
</dbReference>
<dbReference type="SMART" id="SM00612">
    <property type="entry name" value="Kelch"/>
    <property type="match status" value="4"/>
</dbReference>
<feature type="compositionally biased region" description="Gly residues" evidence="1">
    <location>
        <begin position="428"/>
        <end position="452"/>
    </location>
</feature>
<feature type="region of interest" description="Disordered" evidence="1">
    <location>
        <begin position="428"/>
        <end position="465"/>
    </location>
</feature>
<feature type="compositionally biased region" description="Low complexity" evidence="1">
    <location>
        <begin position="453"/>
        <end position="465"/>
    </location>
</feature>
<dbReference type="InterPro" id="IPR037293">
    <property type="entry name" value="Gal_Oxidase_central_sf"/>
</dbReference>
<proteinExistence type="predicted"/>